<evidence type="ECO:0000313" key="9">
    <source>
        <dbReference type="Proteomes" id="UP000253517"/>
    </source>
</evidence>
<dbReference type="InterPro" id="IPR049171">
    <property type="entry name" value="GLGE_C"/>
</dbReference>
<evidence type="ECO:0000256" key="6">
    <source>
        <dbReference type="HAMAP-Rule" id="MF_02124"/>
    </source>
</evidence>
<dbReference type="Gene3D" id="1.20.58.80">
    <property type="entry name" value="Phosphotransferase system, lactose/cellobiose-type IIA subunit"/>
    <property type="match status" value="1"/>
</dbReference>
<comment type="function">
    <text evidence="6">Maltosyltransferase that uses maltose 1-phosphate (M1P) as the sugar donor to elongate linear or branched alpha-(1-&gt;4)-glucans. Is involved in a branched alpha-glucan biosynthetic pathway from trehalose, together with TreS, Mak and GlgB.</text>
</comment>
<accession>A0A369A855</accession>
<feature type="binding site" evidence="6">
    <location>
        <position position="253"/>
    </location>
    <ligand>
        <name>alpha-maltose 1-phosphate</name>
        <dbReference type="ChEBI" id="CHEBI:63576"/>
    </ligand>
</feature>
<protein>
    <recommendedName>
        <fullName evidence="6">Alpha-1,4-glucan:maltose-1-phosphate maltosyltransferase</fullName>
        <shortName evidence="6">GMPMT</shortName>
        <ecNumber evidence="6">2.4.99.16</ecNumber>
    </recommendedName>
    <alternativeName>
        <fullName evidence="6">(1-&gt;4)-alpha-D-glucan:maltose-1-phosphate alpha-D-maltosyltransferase</fullName>
    </alternativeName>
</protein>
<dbReference type="SUPFAM" id="SSF51445">
    <property type="entry name" value="(Trans)glycosidases"/>
    <property type="match status" value="1"/>
</dbReference>
<dbReference type="Pfam" id="PF11896">
    <property type="entry name" value="GlgE_dom_N_S"/>
    <property type="match status" value="1"/>
</dbReference>
<dbReference type="PANTHER" id="PTHR47786">
    <property type="entry name" value="ALPHA-1,4-GLUCAN:MALTOSE-1-PHOSPHATE MALTOSYLTRANSFERASE"/>
    <property type="match status" value="1"/>
</dbReference>
<comment type="subunit">
    <text evidence="1 6">Homodimer.</text>
</comment>
<evidence type="ECO:0000256" key="2">
    <source>
        <dbReference type="ARBA" id="ARBA00022676"/>
    </source>
</evidence>
<dbReference type="CDD" id="cd11344">
    <property type="entry name" value="AmyAc_GlgE_like"/>
    <property type="match status" value="1"/>
</dbReference>
<dbReference type="GO" id="GO:0030979">
    <property type="term" value="P:alpha-glucan biosynthetic process"/>
    <property type="evidence" value="ECO:0007669"/>
    <property type="project" value="UniProtKB-UniRule"/>
</dbReference>
<dbReference type="InterPro" id="IPR021828">
    <property type="entry name" value="GlgE_dom_N/S"/>
</dbReference>
<dbReference type="PANTHER" id="PTHR47786:SF2">
    <property type="entry name" value="GLYCOSYL HYDROLASE FAMILY 13 CATALYTIC DOMAIN-CONTAINING PROTEIN"/>
    <property type="match status" value="1"/>
</dbReference>
<feature type="active site" description="Nucleophile" evidence="6">
    <location>
        <position position="384"/>
    </location>
</feature>
<keyword evidence="2 6" id="KW-0328">Glycosyltransferase</keyword>
<feature type="active site" description="Proton donor" evidence="6">
    <location>
        <position position="413"/>
    </location>
</feature>
<dbReference type="Gene3D" id="3.20.20.80">
    <property type="entry name" value="Glycosidases"/>
    <property type="match status" value="1"/>
</dbReference>
<comment type="caution">
    <text evidence="8">The sequence shown here is derived from an EMBL/GenBank/DDBJ whole genome shotgun (WGS) entry which is preliminary data.</text>
</comment>
<dbReference type="AlphaFoldDB" id="A0A369A855"/>
<dbReference type="EMBL" id="QPJS01000001">
    <property type="protein sequence ID" value="RCX05325.1"/>
    <property type="molecule type" value="Genomic_DNA"/>
</dbReference>
<dbReference type="InterPro" id="IPR013783">
    <property type="entry name" value="Ig-like_fold"/>
</dbReference>
<proteinExistence type="inferred from homology"/>
<gene>
    <name evidence="6" type="primary">glgE</name>
    <name evidence="8" type="ORF">DES35_101610</name>
</gene>
<feature type="binding site" evidence="6">
    <location>
        <begin position="525"/>
        <end position="526"/>
    </location>
    <ligand>
        <name>alpha-maltose 1-phosphate</name>
        <dbReference type="ChEBI" id="CHEBI:63576"/>
    </ligand>
</feature>
<dbReference type="RefSeq" id="WP_037355921.1">
    <property type="nucleotide sequence ID" value="NZ_BHZF01000001.1"/>
</dbReference>
<dbReference type="Proteomes" id="UP000253517">
    <property type="component" value="Unassembled WGS sequence"/>
</dbReference>
<dbReference type="HAMAP" id="MF_02124">
    <property type="entry name" value="GlgE"/>
    <property type="match status" value="1"/>
</dbReference>
<dbReference type="GO" id="GO:0004553">
    <property type="term" value="F:hydrolase activity, hydrolyzing O-glycosyl compounds"/>
    <property type="evidence" value="ECO:0007669"/>
    <property type="project" value="InterPro"/>
</dbReference>
<dbReference type="InterPro" id="IPR006047">
    <property type="entry name" value="GH13_cat_dom"/>
</dbReference>
<dbReference type="Gene3D" id="2.60.40.1180">
    <property type="entry name" value="Golgi alpha-mannosidase II"/>
    <property type="match status" value="1"/>
</dbReference>
<feature type="binding site" evidence="6">
    <location>
        <position position="385"/>
    </location>
    <ligand>
        <name>alpha-maltose 1-phosphate</name>
        <dbReference type="ChEBI" id="CHEBI:63576"/>
    </ligand>
</feature>
<reference evidence="8 9" key="1">
    <citation type="submission" date="2018-07" db="EMBL/GenBank/DDBJ databases">
        <title>Genomic Encyclopedia of Type Strains, Phase IV (KMG-IV): sequencing the most valuable type-strain genomes for metagenomic binning, comparative biology and taxonomic classification.</title>
        <authorList>
            <person name="Goeker M."/>
        </authorList>
    </citation>
    <scope>NUCLEOTIDE SEQUENCE [LARGE SCALE GENOMIC DNA]</scope>
    <source>
        <strain evidence="8 9">DSM 21410</strain>
    </source>
</reference>
<evidence type="ECO:0000256" key="3">
    <source>
        <dbReference type="ARBA" id="ARBA00022679"/>
    </source>
</evidence>
<dbReference type="Gene3D" id="2.60.40.10">
    <property type="entry name" value="Immunoglobulins"/>
    <property type="match status" value="1"/>
</dbReference>
<evidence type="ECO:0000313" key="8">
    <source>
        <dbReference type="EMBL" id="RCX05325.1"/>
    </source>
</evidence>
<dbReference type="SMART" id="SM00642">
    <property type="entry name" value="Aamy"/>
    <property type="match status" value="1"/>
</dbReference>
<evidence type="ECO:0000256" key="4">
    <source>
        <dbReference type="ARBA" id="ARBA00023277"/>
    </source>
</evidence>
<evidence type="ECO:0000256" key="5">
    <source>
        <dbReference type="ARBA" id="ARBA00048735"/>
    </source>
</evidence>
<dbReference type="InterPro" id="IPR026585">
    <property type="entry name" value="GlgE"/>
</dbReference>
<comment type="similarity">
    <text evidence="6">Belongs to the glycosyl hydrolase 13 family. GlgE subfamily.</text>
</comment>
<sequence>MFIPDFRPSRAVIAAVRPSIDCGRYFIKRTQGETVDLYAAVFADGHDVVQAEVLYRHESETEWRIARLVHTVNDDWFGQFVVEKQRFYEYKVRAWVDYALNWQQGLIKKVQDGQHVEVELHDGLPLLKDVLKLIQEVNDQDNYKQLTLILDAIENGHYLNSLSLATSTALKEILTQYPTRKNSVESQTFKIWVDRPKAGFSSWYEFFPRSASPTKGRHGTFKDCEALLPRIADLGFDVLYFPPIHPIGEINRKGKNNAVTSKPGEPGSPWAIGSRFGGHDAIHPELGTLEDYKNLIAKAKEFGIEIAMDLAFQCAPDHPYVKEHPDWFVIKSDGSIQYAENPPKKYQDIYPFNFECDDWQGLWQELLRVVLYWIDQGVTIFRVDNPHTKPFRFWEWLIGQVHRDHPDIIFLSEAFTRPKIMHELAKLGFTQSYTYFCWRNSKAELTEYLTELTTTEQREFFRPNFWPNTPDINPWNLQSGNESLRMVRLFLAATLSSNYGIYGPVYEYGIHEPYPGKEEYLNSEKYEIYHWDWSKETRLTVLIRLINQIRKSYTAFQTTYNLQFCPVNDDQLLAYYKGNPDKGEHFLMVVNLDPFNTRQGMVRPPFEKIGLSPGTPLLMKDFITGNTWTWYSEYNYVALNPNVPFHLFKITRA</sequence>
<name>A0A369A855_9FLAO</name>
<keyword evidence="4 6" id="KW-0119">Carbohydrate metabolism</keyword>
<dbReference type="EC" id="2.4.99.16" evidence="6"/>
<comment type="catalytic activity">
    <reaction evidence="5 6">
        <text>alpha-maltose 1-phosphate + [(1-&gt;4)-alpha-D-glucosyl](n) = [(1-&gt;4)-alpha-D-glucosyl](n+2) + phosphate</text>
        <dbReference type="Rhea" id="RHEA:42692"/>
        <dbReference type="Rhea" id="RHEA-COMP:9584"/>
        <dbReference type="Rhea" id="RHEA-COMP:10183"/>
        <dbReference type="ChEBI" id="CHEBI:15444"/>
        <dbReference type="ChEBI" id="CHEBI:43474"/>
        <dbReference type="ChEBI" id="CHEBI:63576"/>
        <dbReference type="EC" id="2.4.99.16"/>
    </reaction>
</comment>
<keyword evidence="9" id="KW-1185">Reference proteome</keyword>
<dbReference type="InterPro" id="IPR017853">
    <property type="entry name" value="GH"/>
</dbReference>
<feature type="domain" description="Glycosyl hydrolase family 13 catalytic" evidence="7">
    <location>
        <begin position="201"/>
        <end position="550"/>
    </location>
</feature>
<dbReference type="InterPro" id="IPR013780">
    <property type="entry name" value="Glyco_hydro_b"/>
</dbReference>
<organism evidence="8 9">
    <name type="scientific">Schleiferia thermophila</name>
    <dbReference type="NCBI Taxonomy" id="884107"/>
    <lineage>
        <taxon>Bacteria</taxon>
        <taxon>Pseudomonadati</taxon>
        <taxon>Bacteroidota</taxon>
        <taxon>Flavobacteriia</taxon>
        <taxon>Flavobacteriales</taxon>
        <taxon>Schleiferiaceae</taxon>
        <taxon>Schleiferia</taxon>
    </lineage>
</organism>
<dbReference type="GO" id="GO:0016758">
    <property type="term" value="F:hexosyltransferase activity"/>
    <property type="evidence" value="ECO:0007669"/>
    <property type="project" value="UniProtKB-UniRule"/>
</dbReference>
<feature type="binding site" evidence="6">
    <location>
        <position position="348"/>
    </location>
    <ligand>
        <name>alpha-maltose 1-phosphate</name>
        <dbReference type="ChEBI" id="CHEBI:63576"/>
    </ligand>
</feature>
<feature type="binding site" evidence="6">
    <location>
        <position position="313"/>
    </location>
    <ligand>
        <name>alpha-maltose 1-phosphate</name>
        <dbReference type="ChEBI" id="CHEBI:63576"/>
    </ligand>
</feature>
<keyword evidence="3 6" id="KW-0808">Transferase</keyword>
<dbReference type="Pfam" id="PF21702">
    <property type="entry name" value="GLGE_C"/>
    <property type="match status" value="1"/>
</dbReference>
<evidence type="ECO:0000259" key="7">
    <source>
        <dbReference type="SMART" id="SM00642"/>
    </source>
</evidence>
<feature type="site" description="Transition state stabilizer" evidence="6">
    <location>
        <position position="471"/>
    </location>
</feature>
<evidence type="ECO:0000256" key="1">
    <source>
        <dbReference type="ARBA" id="ARBA00011738"/>
    </source>
</evidence>